<protein>
    <submittedName>
        <fullName evidence="2">Uncharacterized protein</fullName>
    </submittedName>
</protein>
<comment type="caution">
    <text evidence="2">The sequence shown here is derived from an EMBL/GenBank/DDBJ whole genome shotgun (WGS) entry which is preliminary data.</text>
</comment>
<gene>
    <name evidence="2" type="ORF">ACHAW5_010118</name>
</gene>
<reference evidence="2 3" key="1">
    <citation type="submission" date="2024-10" db="EMBL/GenBank/DDBJ databases">
        <title>Updated reference genomes for cyclostephanoid diatoms.</title>
        <authorList>
            <person name="Roberts W.R."/>
            <person name="Alverson A.J."/>
        </authorList>
    </citation>
    <scope>NUCLEOTIDE SEQUENCE [LARGE SCALE GENOMIC DNA]</scope>
    <source>
        <strain evidence="2 3">AJA276-08</strain>
    </source>
</reference>
<accession>A0ABD3NEN0</accession>
<feature type="region of interest" description="Disordered" evidence="1">
    <location>
        <begin position="208"/>
        <end position="237"/>
    </location>
</feature>
<organism evidence="2 3">
    <name type="scientific">Stephanodiscus triporus</name>
    <dbReference type="NCBI Taxonomy" id="2934178"/>
    <lineage>
        <taxon>Eukaryota</taxon>
        <taxon>Sar</taxon>
        <taxon>Stramenopiles</taxon>
        <taxon>Ochrophyta</taxon>
        <taxon>Bacillariophyta</taxon>
        <taxon>Coscinodiscophyceae</taxon>
        <taxon>Thalassiosirophycidae</taxon>
        <taxon>Stephanodiscales</taxon>
        <taxon>Stephanodiscaceae</taxon>
        <taxon>Stephanodiscus</taxon>
    </lineage>
</organism>
<dbReference type="AlphaFoldDB" id="A0ABD3NEN0"/>
<name>A0ABD3NEN0_9STRA</name>
<evidence type="ECO:0000313" key="2">
    <source>
        <dbReference type="EMBL" id="KAL3774504.1"/>
    </source>
</evidence>
<evidence type="ECO:0000256" key="1">
    <source>
        <dbReference type="SAM" id="MobiDB-lite"/>
    </source>
</evidence>
<proteinExistence type="predicted"/>
<dbReference type="EMBL" id="JALLAZ020001464">
    <property type="protein sequence ID" value="KAL3774504.1"/>
    <property type="molecule type" value="Genomic_DNA"/>
</dbReference>
<evidence type="ECO:0000313" key="3">
    <source>
        <dbReference type="Proteomes" id="UP001530315"/>
    </source>
</evidence>
<dbReference type="Proteomes" id="UP001530315">
    <property type="component" value="Unassembled WGS sequence"/>
</dbReference>
<keyword evidence="3" id="KW-1185">Reference proteome</keyword>
<sequence>MGTRGDSTRTAPDLHATTIRTIARALLLRAQNAPGMRLRFVDDGSMEAWEVTLAAGKIAQRAVEEWQGRTRSDLVEDEEAMQVVAGRVVAVLTRFEELEAELLGRCCRHGTPSSDGFFSLGVPEEEMKAWRSNSVGDDSAKITIDAAAAIDAACLFDESLRHNRARSLLAMFLHEIEGPGLRRNNVIIPCMDVDFLSDEEWGVLFGSKNNREEMNDPKSSGAAVASKKETSSEIADENLARPSLHPITIDAIEEAFRLRSQNMSTSPLRLIDAQTEWCDVHYSIIKFADRFLEKYTNHGSKVNTSYEFQWTEEELQTIGGRIVGVLMRLDDLEWEWNNRVCTSSLAGPDSLIPHHLWKSTLGLHPGNIEQNCTLTLDTALSTEKDFARARAERMLALFLTNIEAPGLEASGQEVIGGSHPNFIEDPMQLELMMPRPKK</sequence>